<dbReference type="SMART" id="SM00248">
    <property type="entry name" value="ANK"/>
    <property type="match status" value="25"/>
</dbReference>
<dbReference type="SUPFAM" id="SSF48403">
    <property type="entry name" value="Ankyrin repeat"/>
    <property type="match status" value="3"/>
</dbReference>
<dbReference type="Proteomes" id="UP000596742">
    <property type="component" value="Unassembled WGS sequence"/>
</dbReference>
<feature type="repeat" description="ANK" evidence="3">
    <location>
        <begin position="1000"/>
        <end position="1032"/>
    </location>
</feature>
<comment type="caution">
    <text evidence="5">The sequence shown here is derived from an EMBL/GenBank/DDBJ whole genome shotgun (WGS) entry which is preliminary data.</text>
</comment>
<feature type="repeat" description="ANK" evidence="3">
    <location>
        <begin position="1198"/>
        <end position="1230"/>
    </location>
</feature>
<dbReference type="Gene3D" id="1.25.40.20">
    <property type="entry name" value="Ankyrin repeat-containing domain"/>
    <property type="match status" value="6"/>
</dbReference>
<proteinExistence type="predicted"/>
<feature type="repeat" description="ANK" evidence="3">
    <location>
        <begin position="802"/>
        <end position="834"/>
    </location>
</feature>
<evidence type="ECO:0000259" key="4">
    <source>
        <dbReference type="Pfam" id="PF20720"/>
    </source>
</evidence>
<feature type="repeat" description="ANK" evidence="3">
    <location>
        <begin position="1573"/>
        <end position="1605"/>
    </location>
</feature>
<evidence type="ECO:0000256" key="3">
    <source>
        <dbReference type="PROSITE-ProRule" id="PRU00023"/>
    </source>
</evidence>
<name>A0A8B6GZS0_MYTGA</name>
<evidence type="ECO:0000313" key="5">
    <source>
        <dbReference type="EMBL" id="VDI71503.1"/>
    </source>
</evidence>
<feature type="repeat" description="ANK" evidence="3">
    <location>
        <begin position="1386"/>
        <end position="1418"/>
    </location>
</feature>
<feature type="repeat" description="ANK" evidence="3">
    <location>
        <begin position="967"/>
        <end position="999"/>
    </location>
</feature>
<dbReference type="InterPro" id="IPR027417">
    <property type="entry name" value="P-loop_NTPase"/>
</dbReference>
<feature type="repeat" description="ANK" evidence="3">
    <location>
        <begin position="1099"/>
        <end position="1131"/>
    </location>
</feature>
<dbReference type="Pfam" id="PF12796">
    <property type="entry name" value="Ank_2"/>
    <property type="match status" value="7"/>
</dbReference>
<feature type="repeat" description="ANK" evidence="3">
    <location>
        <begin position="1474"/>
        <end position="1506"/>
    </location>
</feature>
<organism evidence="5 6">
    <name type="scientific">Mytilus galloprovincialis</name>
    <name type="common">Mediterranean mussel</name>
    <dbReference type="NCBI Taxonomy" id="29158"/>
    <lineage>
        <taxon>Eukaryota</taxon>
        <taxon>Metazoa</taxon>
        <taxon>Spiralia</taxon>
        <taxon>Lophotrochozoa</taxon>
        <taxon>Mollusca</taxon>
        <taxon>Bivalvia</taxon>
        <taxon>Autobranchia</taxon>
        <taxon>Pteriomorphia</taxon>
        <taxon>Mytilida</taxon>
        <taxon>Mytiloidea</taxon>
        <taxon>Mytilidae</taxon>
        <taxon>Mytilinae</taxon>
        <taxon>Mytilus</taxon>
    </lineage>
</organism>
<dbReference type="InterPro" id="IPR049050">
    <property type="entry name" value="nSTAND3"/>
</dbReference>
<feature type="repeat" description="ANK" evidence="3">
    <location>
        <begin position="1264"/>
        <end position="1296"/>
    </location>
</feature>
<feature type="repeat" description="ANK" evidence="3">
    <location>
        <begin position="1231"/>
        <end position="1263"/>
    </location>
</feature>
<feature type="repeat" description="ANK" evidence="3">
    <location>
        <begin position="1507"/>
        <end position="1539"/>
    </location>
</feature>
<feature type="repeat" description="ANK" evidence="3">
    <location>
        <begin position="1033"/>
        <end position="1065"/>
    </location>
</feature>
<feature type="repeat" description="ANK" evidence="3">
    <location>
        <begin position="1165"/>
        <end position="1197"/>
    </location>
</feature>
<dbReference type="InterPro" id="IPR036770">
    <property type="entry name" value="Ankyrin_rpt-contain_sf"/>
</dbReference>
<dbReference type="PANTHER" id="PTHR24126">
    <property type="entry name" value="ANKYRIN REPEAT, PH AND SEC7 DOMAIN CONTAINING PROTEIN SECG-RELATED"/>
    <property type="match status" value="1"/>
</dbReference>
<dbReference type="InterPro" id="IPR002110">
    <property type="entry name" value="Ankyrin_rpt"/>
</dbReference>
<feature type="repeat" description="ANK" evidence="3">
    <location>
        <begin position="1419"/>
        <end position="1451"/>
    </location>
</feature>
<dbReference type="PROSITE" id="PS50297">
    <property type="entry name" value="ANK_REP_REGION"/>
    <property type="match status" value="20"/>
</dbReference>
<evidence type="ECO:0000256" key="1">
    <source>
        <dbReference type="ARBA" id="ARBA00022737"/>
    </source>
</evidence>
<evidence type="ECO:0000256" key="2">
    <source>
        <dbReference type="ARBA" id="ARBA00023043"/>
    </source>
</evidence>
<feature type="repeat" description="ANK" evidence="3">
    <location>
        <begin position="901"/>
        <end position="929"/>
    </location>
</feature>
<dbReference type="EMBL" id="UYJE01009233">
    <property type="protein sequence ID" value="VDI71503.1"/>
    <property type="molecule type" value="Genomic_DNA"/>
</dbReference>
<dbReference type="PANTHER" id="PTHR24126:SF14">
    <property type="entry name" value="ANK_REP_REGION DOMAIN-CONTAINING PROTEIN"/>
    <property type="match status" value="1"/>
</dbReference>
<sequence>MEEQPSTSGGIKRSIPQELQDEIDRIASKVPRNTANPADLDDNQKRWLILGICLHSVITPILRKYVVPILTVLYNELTLKHKIDTQTYPSQLKQYLPTKAYLNYESVNNNKATFGNQKAKYDYTIKSVVDLSKLFLQTHMAHYIYFDDTCDSSAVLGLIINIDKFPPVLKSDAENVRRNIRNPWAHCDFTEWDAVKYSDSFQLMEKLVKNLSLISTEEHQIIGELKKWETNGQHFLSGTTLGLELVNDIRKQTQVLAEYTNQVAGKTDYNSIRIMNVLENFDTLFNTVTQLKKDMEEIGKRLLVKEEKYDSLNNSQKGEIEFWKEQEVTFVDTPVVHRISKIIKSEHSVLIIGEPGIGKSMLLHYVALKLQKENDYNIIPCSGMQDILHLYKEDRKQMFVLDDICGRFTVSRSGIEYWMNNEEKMKRILKKGKTKIAATCRLDIFNDEKFKESCTVFKCNICNLSVDYSREDRLTICKQYLSETNIKLLKDTNVYFTPLMCYLYSKSKTFKLTDFLECPFETYQKEWDKLRVFDPYKYCSLFLCVIYNGIMKESLFDIYNENSAKNKLVWENIFEICLINRGTSKIKIKTILDSMIGTYVMKIGHKYRVIHDQMFDFMCCYFGNEDAMVRCILRYSDIRVFNQRTQLESINEQHGKFTIMISKKHEKEYFERIKCDFLLGKMNQCFCNTQMKYEVYRTSFLKTLKSIDDTFLNRFNVTNADSIETMEFEDCSDDDYQHDCFDSNYEDDYEDDNDDNYEDDYEDDNDDNYEDDNPFIKSCLRGYYDIVQYFISKSVDRKSCDSIHSPLTAACKGGNKKIVQLLLDKGSDVNQVDGGGSTPLTAACKGGNEKIVQLLLDKGSDVNQVDGGGYTPLTAACIRGNEKTVQLLIDKGSDVNQVDGRECTPLTAACIRGNEKIVQLLIDKGSDVNQVVLRGCTPLTAACSGGNEKTVQLLIDKGSNVNQVDGRRCTPLTAACREGNEKIVQLLIDKGIDVNQVDGMGCIPLTAACREGNEKIVQLLIDKGSDVKQVETHGYTPLTAACREGNEKTVQLLIDKGSDVNQVDGIGCTPLTAACIRGYEKIVQLLIDKGSDVNQVETYENSPLTAACSKGHEKIVQLLIDKGSDVNQVNGRRCTPLTAACESGNEKIVQLLIDKGSNVNQVDGRRCTPLTAACREGNEKIVQLLIDKGSDVNQVDRWGCSPLTAACKSGNEKIVQLLIDKGSDVNQVGSRECTLMTAACERGHEKIVQLLIDNGSDVNQVGSNGYTPLTAACSEENEKIVQLLIDKGSDVNQVDGSGCTPLTAACIRGYEKIVQLLIDKGSDVNQLRVVKKNEKIVQLLIDKGSDVNLVDGRGCTPLTAAYSGGNEKIVQLLIDKGSEVNQVGSYGYTPLTAAYSGGNEKIVQLLIDKGSDVNQVGSYGYTPLTAAYSGGNEKIVQLLIDTGSDVNQVDGRGRAELVQLLIYNVSEVNTICEKWQTPLIIGCRKTNEQIVQIFLDKGCDINKADAYGETHLTICCLAENEKIVQLLLDKGCDVNQVNGNGDTPLTITCMTENEKIVKLLIDKEVDVNKVNADVETPLTISCCVGNEKIVQLLIEKGCDVDKVDANRDTPLTLSRMLENEKIVQLLIAKELMRQVM</sequence>
<feature type="repeat" description="ANK" evidence="3">
    <location>
        <begin position="835"/>
        <end position="867"/>
    </location>
</feature>
<dbReference type="Gene3D" id="3.40.50.300">
    <property type="entry name" value="P-loop containing nucleotide triphosphate hydrolases"/>
    <property type="match status" value="1"/>
</dbReference>
<keyword evidence="1" id="KW-0677">Repeat</keyword>
<reference evidence="5" key="1">
    <citation type="submission" date="2018-11" db="EMBL/GenBank/DDBJ databases">
        <authorList>
            <person name="Alioto T."/>
            <person name="Alioto T."/>
        </authorList>
    </citation>
    <scope>NUCLEOTIDE SEQUENCE</scope>
</reference>
<keyword evidence="6" id="KW-1185">Reference proteome</keyword>
<dbReference type="PROSITE" id="PS50088">
    <property type="entry name" value="ANK_REPEAT"/>
    <property type="match status" value="23"/>
</dbReference>
<feature type="repeat" description="ANK" evidence="3">
    <location>
        <begin position="1297"/>
        <end position="1329"/>
    </location>
</feature>
<dbReference type="OrthoDB" id="1577640at2759"/>
<feature type="repeat" description="ANK" evidence="3">
    <location>
        <begin position="934"/>
        <end position="966"/>
    </location>
</feature>
<feature type="repeat" description="ANK" evidence="3">
    <location>
        <begin position="1353"/>
        <end position="1385"/>
    </location>
</feature>
<dbReference type="Pfam" id="PF00023">
    <property type="entry name" value="Ank"/>
    <property type="match status" value="3"/>
</dbReference>
<feature type="repeat" description="ANK" evidence="3">
    <location>
        <begin position="1066"/>
        <end position="1098"/>
    </location>
</feature>
<feature type="repeat" description="ANK" evidence="3">
    <location>
        <begin position="1540"/>
        <end position="1572"/>
    </location>
</feature>
<protein>
    <recommendedName>
        <fullName evidence="4">Novel STAND NTPase 3 domain-containing protein</fullName>
    </recommendedName>
</protein>
<dbReference type="SUPFAM" id="SSF52540">
    <property type="entry name" value="P-loop containing nucleoside triphosphate hydrolases"/>
    <property type="match status" value="1"/>
</dbReference>
<keyword evidence="2 3" id="KW-0040">ANK repeat</keyword>
<evidence type="ECO:0000313" key="6">
    <source>
        <dbReference type="Proteomes" id="UP000596742"/>
    </source>
</evidence>
<dbReference type="Pfam" id="PF20720">
    <property type="entry name" value="nSTAND3"/>
    <property type="match status" value="1"/>
</dbReference>
<accession>A0A8B6GZS0</accession>
<feature type="domain" description="Novel STAND NTPase 3" evidence="4">
    <location>
        <begin position="330"/>
        <end position="481"/>
    </location>
</feature>
<feature type="repeat" description="ANK" evidence="3">
    <location>
        <begin position="1132"/>
        <end position="1164"/>
    </location>
</feature>
<feature type="repeat" description="ANK" evidence="3">
    <location>
        <begin position="868"/>
        <end position="900"/>
    </location>
</feature>
<gene>
    <name evidence="5" type="ORF">MGAL_10B056138</name>
</gene>
<dbReference type="CDD" id="cd01120">
    <property type="entry name" value="RecA-like_superfamily"/>
    <property type="match status" value="1"/>
</dbReference>